<evidence type="ECO:0000313" key="1">
    <source>
        <dbReference type="EMBL" id="GFO33424.1"/>
    </source>
</evidence>
<reference evidence="1 2" key="1">
    <citation type="journal article" date="2021" name="Elife">
        <title>Chloroplast acquisition without the gene transfer in kleptoplastic sea slugs, Plakobranchus ocellatus.</title>
        <authorList>
            <person name="Maeda T."/>
            <person name="Takahashi S."/>
            <person name="Yoshida T."/>
            <person name="Shimamura S."/>
            <person name="Takaki Y."/>
            <person name="Nagai Y."/>
            <person name="Toyoda A."/>
            <person name="Suzuki Y."/>
            <person name="Arimoto A."/>
            <person name="Ishii H."/>
            <person name="Satoh N."/>
            <person name="Nishiyama T."/>
            <person name="Hasebe M."/>
            <person name="Maruyama T."/>
            <person name="Minagawa J."/>
            <person name="Obokata J."/>
            <person name="Shigenobu S."/>
        </authorList>
    </citation>
    <scope>NUCLEOTIDE SEQUENCE [LARGE SCALE GENOMIC DNA]</scope>
</reference>
<organism evidence="1 2">
    <name type="scientific">Plakobranchus ocellatus</name>
    <dbReference type="NCBI Taxonomy" id="259542"/>
    <lineage>
        <taxon>Eukaryota</taxon>
        <taxon>Metazoa</taxon>
        <taxon>Spiralia</taxon>
        <taxon>Lophotrochozoa</taxon>
        <taxon>Mollusca</taxon>
        <taxon>Gastropoda</taxon>
        <taxon>Heterobranchia</taxon>
        <taxon>Euthyneura</taxon>
        <taxon>Panpulmonata</taxon>
        <taxon>Sacoglossa</taxon>
        <taxon>Placobranchoidea</taxon>
        <taxon>Plakobranchidae</taxon>
        <taxon>Plakobranchus</taxon>
    </lineage>
</organism>
<name>A0AAV4CNI4_9GAST</name>
<evidence type="ECO:0000313" key="2">
    <source>
        <dbReference type="Proteomes" id="UP000735302"/>
    </source>
</evidence>
<gene>
    <name evidence="1" type="ORF">PoB_005992900</name>
</gene>
<dbReference type="AlphaFoldDB" id="A0AAV4CNI4"/>
<keyword evidence="2" id="KW-1185">Reference proteome</keyword>
<sequence length="116" mass="13194">MNRGIRDSVVKPPDSDLVSNPLVERQYYYDLEYSDKRTLRFCVLCNTIPGSYVTPWFEAITGRQRRRGCKSLKSPCNAFVWLSDRKYSSLLRIGGVCGTVTCKSALRPAEILPSRV</sequence>
<proteinExistence type="predicted"/>
<dbReference type="EMBL" id="BLXT01006771">
    <property type="protein sequence ID" value="GFO33424.1"/>
    <property type="molecule type" value="Genomic_DNA"/>
</dbReference>
<comment type="caution">
    <text evidence="1">The sequence shown here is derived from an EMBL/GenBank/DDBJ whole genome shotgun (WGS) entry which is preliminary data.</text>
</comment>
<dbReference type="Proteomes" id="UP000735302">
    <property type="component" value="Unassembled WGS sequence"/>
</dbReference>
<protein>
    <submittedName>
        <fullName evidence="1">Uncharacterized protein</fullName>
    </submittedName>
</protein>
<accession>A0AAV4CNI4</accession>